<protein>
    <submittedName>
        <fullName evidence="6">Integrase/recombinase, RitC</fullName>
    </submittedName>
</protein>
<reference evidence="6" key="1">
    <citation type="submission" date="2018-06" db="EMBL/GenBank/DDBJ databases">
        <authorList>
            <person name="Zhirakovskaya E."/>
        </authorList>
    </citation>
    <scope>NUCLEOTIDE SEQUENCE</scope>
</reference>
<dbReference type="EMBL" id="UOEY01000064">
    <property type="protein sequence ID" value="VAW38838.1"/>
    <property type="molecule type" value="Genomic_DNA"/>
</dbReference>
<dbReference type="Gene3D" id="1.10.443.10">
    <property type="entry name" value="Intergrase catalytic core"/>
    <property type="match status" value="1"/>
</dbReference>
<dbReference type="PROSITE" id="PS51898">
    <property type="entry name" value="TYR_RECOMBINASE"/>
    <property type="match status" value="1"/>
</dbReference>
<evidence type="ECO:0000259" key="4">
    <source>
        <dbReference type="PROSITE" id="PS51898"/>
    </source>
</evidence>
<keyword evidence="3" id="KW-0233">DNA recombination</keyword>
<dbReference type="PANTHER" id="PTHR30349">
    <property type="entry name" value="PHAGE INTEGRASE-RELATED"/>
    <property type="match status" value="1"/>
</dbReference>
<evidence type="ECO:0000259" key="5">
    <source>
        <dbReference type="PROSITE" id="PS51900"/>
    </source>
</evidence>
<gene>
    <name evidence="6" type="ORF">MNBD_DELTA04-1775</name>
</gene>
<dbReference type="InterPro" id="IPR050090">
    <property type="entry name" value="Tyrosine_recombinase_XerCD"/>
</dbReference>
<dbReference type="InterPro" id="IPR011010">
    <property type="entry name" value="DNA_brk_join_enz"/>
</dbReference>
<dbReference type="Pfam" id="PF00589">
    <property type="entry name" value="Phage_integrase"/>
    <property type="match status" value="1"/>
</dbReference>
<feature type="domain" description="Core-binding (CB)" evidence="5">
    <location>
        <begin position="3"/>
        <end position="96"/>
    </location>
</feature>
<dbReference type="InterPro" id="IPR004107">
    <property type="entry name" value="Integrase_SAM-like_N"/>
</dbReference>
<dbReference type="PROSITE" id="PS51900">
    <property type="entry name" value="CB"/>
    <property type="match status" value="1"/>
</dbReference>
<dbReference type="InterPro" id="IPR044068">
    <property type="entry name" value="CB"/>
</dbReference>
<dbReference type="CDD" id="cd01182">
    <property type="entry name" value="INT_RitC_C_like"/>
    <property type="match status" value="1"/>
</dbReference>
<dbReference type="SUPFAM" id="SSF47823">
    <property type="entry name" value="lambda integrase-like, N-terminal domain"/>
    <property type="match status" value="1"/>
</dbReference>
<keyword evidence="2" id="KW-0238">DNA-binding</keyword>
<dbReference type="Gene3D" id="1.10.150.130">
    <property type="match status" value="1"/>
</dbReference>
<dbReference type="AlphaFoldDB" id="A0A3B0V5K8"/>
<dbReference type="GO" id="GO:0003677">
    <property type="term" value="F:DNA binding"/>
    <property type="evidence" value="ECO:0007669"/>
    <property type="project" value="UniProtKB-KW"/>
</dbReference>
<evidence type="ECO:0000256" key="3">
    <source>
        <dbReference type="ARBA" id="ARBA00023172"/>
    </source>
</evidence>
<dbReference type="PANTHER" id="PTHR30349:SF81">
    <property type="entry name" value="TYROSINE RECOMBINASE XERC"/>
    <property type="match status" value="1"/>
</dbReference>
<dbReference type="InterPro" id="IPR010998">
    <property type="entry name" value="Integrase_recombinase_N"/>
</dbReference>
<sequence>MSHLLANYMKRFFSHYMPAQKGLSVNTIQAYRDAIKLLLCYTADTLGRSVDGLTAEDITEKVVVAFLDHVEQERKCSAGTRNARLAAIRSLFAFIAREEPALLPQCQRIRAIPLKRTQQQTVDYLEENEMQAVLDTVNINSRTGIRDRALLLLLYNTGARVSEIVALKISDLRLDGAGQVHLLGKGKKHRACPLWPETVTALQAYLEQRFPKEPGIDYLFLNANGAPITRFGIRYITNKYGSAAQDQCPAIKTKKVNPHTIRHTTAMHLLRSGNDINMVSYWLGHADVNTTHIYVEIDMEMKRRMLEKAGALTIKKKELWHKPDILQWLNNLAKTSELCVVNY</sequence>
<evidence type="ECO:0000256" key="1">
    <source>
        <dbReference type="ARBA" id="ARBA00022908"/>
    </source>
</evidence>
<name>A0A3B0V5K8_9ZZZZ</name>
<feature type="domain" description="Tyr recombinase" evidence="4">
    <location>
        <begin position="120"/>
        <end position="307"/>
    </location>
</feature>
<proteinExistence type="predicted"/>
<dbReference type="GO" id="GO:0015074">
    <property type="term" value="P:DNA integration"/>
    <property type="evidence" value="ECO:0007669"/>
    <property type="project" value="UniProtKB-KW"/>
</dbReference>
<evidence type="ECO:0000313" key="6">
    <source>
        <dbReference type="EMBL" id="VAW38838.1"/>
    </source>
</evidence>
<dbReference type="Pfam" id="PF02899">
    <property type="entry name" value="Phage_int_SAM_1"/>
    <property type="match status" value="1"/>
</dbReference>
<dbReference type="SUPFAM" id="SSF56349">
    <property type="entry name" value="DNA breaking-rejoining enzymes"/>
    <property type="match status" value="1"/>
</dbReference>
<dbReference type="GO" id="GO:0006310">
    <property type="term" value="P:DNA recombination"/>
    <property type="evidence" value="ECO:0007669"/>
    <property type="project" value="UniProtKB-KW"/>
</dbReference>
<organism evidence="6">
    <name type="scientific">hydrothermal vent metagenome</name>
    <dbReference type="NCBI Taxonomy" id="652676"/>
    <lineage>
        <taxon>unclassified sequences</taxon>
        <taxon>metagenomes</taxon>
        <taxon>ecological metagenomes</taxon>
    </lineage>
</organism>
<accession>A0A3B0V5K8</accession>
<dbReference type="InterPro" id="IPR002104">
    <property type="entry name" value="Integrase_catalytic"/>
</dbReference>
<dbReference type="InterPro" id="IPR013762">
    <property type="entry name" value="Integrase-like_cat_sf"/>
</dbReference>
<keyword evidence="1" id="KW-0229">DNA integration</keyword>
<evidence type="ECO:0000256" key="2">
    <source>
        <dbReference type="ARBA" id="ARBA00023125"/>
    </source>
</evidence>